<evidence type="ECO:0000259" key="3">
    <source>
        <dbReference type="Pfam" id="PF13439"/>
    </source>
</evidence>
<keyword evidence="5" id="KW-1185">Reference proteome</keyword>
<dbReference type="CDD" id="cd03809">
    <property type="entry name" value="GT4_MtfB-like"/>
    <property type="match status" value="1"/>
</dbReference>
<dbReference type="GO" id="GO:0009103">
    <property type="term" value="P:lipopolysaccharide biosynthetic process"/>
    <property type="evidence" value="ECO:0007669"/>
    <property type="project" value="TreeGrafter"/>
</dbReference>
<dbReference type="OrthoDB" id="9801609at2"/>
<organism evidence="4 5">
    <name type="scientific">Dyadobacter luteus</name>
    <dbReference type="NCBI Taxonomy" id="2259619"/>
    <lineage>
        <taxon>Bacteria</taxon>
        <taxon>Pseudomonadati</taxon>
        <taxon>Bacteroidota</taxon>
        <taxon>Cytophagia</taxon>
        <taxon>Cytophagales</taxon>
        <taxon>Spirosomataceae</taxon>
        <taxon>Dyadobacter</taxon>
    </lineage>
</organism>
<evidence type="ECO:0000313" key="4">
    <source>
        <dbReference type="EMBL" id="REA57099.1"/>
    </source>
</evidence>
<sequence>MKILFDHQKFTTQRYGGISRYFANIIEQIKQSDDFTCEVGLIYSNNYYLKSNEKPFDKALSRIFKTERAARQLFKLNQKYSNRLVRQNNFDIFHPTYYDSYFFDNLKKPLVTTIHDMTYEKLPEYFWALDPLTHNKRLHIERANAIIAISETTKNDLLHYHNVDESKVSVIYHGIDPDSPLDFAPVSNLPENYLLYVGDRSGYKNFYLFIDAFKKIADKYPDLNVILTGGGGLGIADQELLLRLKLNERVRHVQVTDAQLNFLYKNAVLFVYPSLYEGFGLPILEAYKAKCPILLSDTPCFREIAQDAATFFSPHSKEDMIFKIEGFFSDSSKRTQLIEKGLVRLRDFPLDKSVEQTLNLYRSLV</sequence>
<dbReference type="PANTHER" id="PTHR46401:SF2">
    <property type="entry name" value="GLYCOSYLTRANSFERASE WBBK-RELATED"/>
    <property type="match status" value="1"/>
</dbReference>
<evidence type="ECO:0000256" key="1">
    <source>
        <dbReference type="ARBA" id="ARBA00022679"/>
    </source>
</evidence>
<dbReference type="GO" id="GO:0016757">
    <property type="term" value="F:glycosyltransferase activity"/>
    <property type="evidence" value="ECO:0007669"/>
    <property type="project" value="InterPro"/>
</dbReference>
<dbReference type="SUPFAM" id="SSF53756">
    <property type="entry name" value="UDP-Glycosyltransferase/glycogen phosphorylase"/>
    <property type="match status" value="1"/>
</dbReference>
<proteinExistence type="predicted"/>
<dbReference type="Pfam" id="PF13439">
    <property type="entry name" value="Glyco_transf_4"/>
    <property type="match status" value="1"/>
</dbReference>
<gene>
    <name evidence="4" type="ORF">DSL64_24905</name>
</gene>
<keyword evidence="1 4" id="KW-0808">Transferase</keyword>
<dbReference type="EMBL" id="QNUL01000031">
    <property type="protein sequence ID" value="REA57099.1"/>
    <property type="molecule type" value="Genomic_DNA"/>
</dbReference>
<accession>A0A3D8Y486</accession>
<dbReference type="Proteomes" id="UP000256373">
    <property type="component" value="Unassembled WGS sequence"/>
</dbReference>
<name>A0A3D8Y486_9BACT</name>
<dbReference type="Pfam" id="PF00534">
    <property type="entry name" value="Glycos_transf_1"/>
    <property type="match status" value="1"/>
</dbReference>
<evidence type="ECO:0000313" key="5">
    <source>
        <dbReference type="Proteomes" id="UP000256373"/>
    </source>
</evidence>
<evidence type="ECO:0000259" key="2">
    <source>
        <dbReference type="Pfam" id="PF00534"/>
    </source>
</evidence>
<dbReference type="AlphaFoldDB" id="A0A3D8Y486"/>
<dbReference type="Gene3D" id="3.40.50.2000">
    <property type="entry name" value="Glycogen Phosphorylase B"/>
    <property type="match status" value="2"/>
</dbReference>
<dbReference type="RefSeq" id="WP_115833713.1">
    <property type="nucleotide sequence ID" value="NZ_QNUL01000031.1"/>
</dbReference>
<dbReference type="InterPro" id="IPR028098">
    <property type="entry name" value="Glyco_trans_4-like_N"/>
</dbReference>
<comment type="caution">
    <text evidence="4">The sequence shown here is derived from an EMBL/GenBank/DDBJ whole genome shotgun (WGS) entry which is preliminary data.</text>
</comment>
<dbReference type="PANTHER" id="PTHR46401">
    <property type="entry name" value="GLYCOSYLTRANSFERASE WBBK-RELATED"/>
    <property type="match status" value="1"/>
</dbReference>
<dbReference type="InterPro" id="IPR001296">
    <property type="entry name" value="Glyco_trans_1"/>
</dbReference>
<reference evidence="4 5" key="1">
    <citation type="submission" date="2018-07" db="EMBL/GenBank/DDBJ databases">
        <title>Dyadobacter roseus sp. nov., isolated from rose rhizosphere soil.</title>
        <authorList>
            <person name="Chen L."/>
        </authorList>
    </citation>
    <scope>NUCLEOTIDE SEQUENCE [LARGE SCALE GENOMIC DNA]</scope>
    <source>
        <strain evidence="4 5">RS19</strain>
    </source>
</reference>
<protein>
    <submittedName>
        <fullName evidence="4">Glycosyltransferase family 1 protein</fullName>
    </submittedName>
</protein>
<feature type="domain" description="Glycosyltransferase subfamily 4-like N-terminal" evidence="3">
    <location>
        <begin position="15"/>
        <end position="178"/>
    </location>
</feature>
<feature type="domain" description="Glycosyl transferase family 1" evidence="2">
    <location>
        <begin position="186"/>
        <end position="341"/>
    </location>
</feature>